<comment type="caution">
    <text evidence="2">The sequence shown here is derived from an EMBL/GenBank/DDBJ whole genome shotgun (WGS) entry which is preliminary data.</text>
</comment>
<dbReference type="Gene3D" id="2.40.128.580">
    <property type="entry name" value="GXWXG domain"/>
    <property type="match status" value="1"/>
</dbReference>
<gene>
    <name evidence="2" type="ORF">QJV27_06345</name>
</gene>
<accession>A0ABT6Q1K9</accession>
<evidence type="ECO:0000259" key="1">
    <source>
        <dbReference type="Pfam" id="PF14232"/>
    </source>
</evidence>
<sequence>MNSEATLWKVKFRRKVSATIFYDCGPVFDHFRKVDDSILFGIMNGKDVTKEISSIIPNGHYYFFYLVRLKELSLPFADNPQL</sequence>
<evidence type="ECO:0000313" key="2">
    <source>
        <dbReference type="EMBL" id="MDI2090992.1"/>
    </source>
</evidence>
<feature type="domain" description="DUF4334" evidence="1">
    <location>
        <begin position="3"/>
        <end position="68"/>
    </location>
</feature>
<dbReference type="InterPro" id="IPR025568">
    <property type="entry name" value="DUF4334"/>
</dbReference>
<keyword evidence="3" id="KW-1185">Reference proteome</keyword>
<reference evidence="2" key="1">
    <citation type="submission" date="2023-05" db="EMBL/GenBank/DDBJ databases">
        <title>Whole genome sequence of Commensalibacter sp.</title>
        <authorList>
            <person name="Charoenyingcharoen P."/>
            <person name="Yukphan P."/>
        </authorList>
    </citation>
    <scope>NUCLEOTIDE SEQUENCE</scope>
    <source>
        <strain evidence="2">TBRC 16381</strain>
    </source>
</reference>
<name>A0ABT6Q1K9_9PROT</name>
<dbReference type="Proteomes" id="UP001431634">
    <property type="component" value="Unassembled WGS sequence"/>
</dbReference>
<dbReference type="EMBL" id="JASBAO010000001">
    <property type="protein sequence ID" value="MDI2090992.1"/>
    <property type="molecule type" value="Genomic_DNA"/>
</dbReference>
<evidence type="ECO:0000313" key="3">
    <source>
        <dbReference type="Proteomes" id="UP001431634"/>
    </source>
</evidence>
<proteinExistence type="predicted"/>
<protein>
    <submittedName>
        <fullName evidence="2">DUF4334 domain-containing protein</fullName>
    </submittedName>
</protein>
<organism evidence="2 3">
    <name type="scientific">Commensalibacter oyaizuii</name>
    <dbReference type="NCBI Taxonomy" id="3043873"/>
    <lineage>
        <taxon>Bacteria</taxon>
        <taxon>Pseudomonadati</taxon>
        <taxon>Pseudomonadota</taxon>
        <taxon>Alphaproteobacteria</taxon>
        <taxon>Acetobacterales</taxon>
        <taxon>Acetobacteraceae</taxon>
    </lineage>
</organism>
<dbReference type="Pfam" id="PF14232">
    <property type="entry name" value="DUF4334"/>
    <property type="match status" value="1"/>
</dbReference>